<dbReference type="Proteomes" id="UP000790347">
    <property type="component" value="Unassembled WGS sequence"/>
</dbReference>
<organism evidence="8 9">
    <name type="scientific">Dermatophagoides farinae</name>
    <name type="common">American house dust mite</name>
    <dbReference type="NCBI Taxonomy" id="6954"/>
    <lineage>
        <taxon>Eukaryota</taxon>
        <taxon>Metazoa</taxon>
        <taxon>Ecdysozoa</taxon>
        <taxon>Arthropoda</taxon>
        <taxon>Chelicerata</taxon>
        <taxon>Arachnida</taxon>
        <taxon>Acari</taxon>
        <taxon>Acariformes</taxon>
        <taxon>Sarcoptiformes</taxon>
        <taxon>Astigmata</taxon>
        <taxon>Psoroptidia</taxon>
        <taxon>Analgoidea</taxon>
        <taxon>Pyroglyphidae</taxon>
        <taxon>Dermatophagoidinae</taxon>
        <taxon>Dermatophagoides</taxon>
    </lineage>
</organism>
<evidence type="ECO:0000313" key="9">
    <source>
        <dbReference type="Proteomes" id="UP000790347"/>
    </source>
</evidence>
<feature type="compositionally biased region" description="Low complexity" evidence="6">
    <location>
        <begin position="928"/>
        <end position="950"/>
    </location>
</feature>
<dbReference type="Pfam" id="PF02257">
    <property type="entry name" value="RFX_DNA_binding"/>
    <property type="match status" value="1"/>
</dbReference>
<keyword evidence="3" id="KW-0238">DNA-binding</keyword>
<evidence type="ECO:0000256" key="4">
    <source>
        <dbReference type="ARBA" id="ARBA00023163"/>
    </source>
</evidence>
<dbReference type="AlphaFoldDB" id="A0A922HP29"/>
<dbReference type="PANTHER" id="PTHR12619:SF33">
    <property type="entry name" value="RFX, ISOFORM H"/>
    <property type="match status" value="1"/>
</dbReference>
<comment type="caution">
    <text evidence="8">The sequence shown here is derived from an EMBL/GenBank/DDBJ whole genome shotgun (WGS) entry which is preliminary data.</text>
</comment>
<feature type="region of interest" description="Disordered" evidence="6">
    <location>
        <begin position="81"/>
        <end position="116"/>
    </location>
</feature>
<evidence type="ECO:0000256" key="1">
    <source>
        <dbReference type="ARBA" id="ARBA00004123"/>
    </source>
</evidence>
<dbReference type="InterPro" id="IPR039779">
    <property type="entry name" value="RFX-like"/>
</dbReference>
<dbReference type="EMBL" id="ASGP02000006">
    <property type="protein sequence ID" value="KAH9501300.1"/>
    <property type="molecule type" value="Genomic_DNA"/>
</dbReference>
<feature type="region of interest" description="Disordered" evidence="6">
    <location>
        <begin position="1"/>
        <end position="43"/>
    </location>
</feature>
<dbReference type="PROSITE" id="PS51526">
    <property type="entry name" value="RFX_DBD"/>
    <property type="match status" value="1"/>
</dbReference>
<dbReference type="InterPro" id="IPR057321">
    <property type="entry name" value="RFX1-4/6/8-like_BCD"/>
</dbReference>
<feature type="compositionally biased region" description="Low complexity" evidence="6">
    <location>
        <begin position="20"/>
        <end position="43"/>
    </location>
</feature>
<dbReference type="GO" id="GO:0000978">
    <property type="term" value="F:RNA polymerase II cis-regulatory region sequence-specific DNA binding"/>
    <property type="evidence" value="ECO:0007669"/>
    <property type="project" value="TreeGrafter"/>
</dbReference>
<keyword evidence="9" id="KW-1185">Reference proteome</keyword>
<dbReference type="Gene3D" id="1.10.10.10">
    <property type="entry name" value="Winged helix-like DNA-binding domain superfamily/Winged helix DNA-binding domain"/>
    <property type="match status" value="1"/>
</dbReference>
<evidence type="ECO:0000256" key="5">
    <source>
        <dbReference type="ARBA" id="ARBA00023242"/>
    </source>
</evidence>
<comment type="subcellular location">
    <subcellularLocation>
        <location evidence="1">Nucleus</location>
    </subcellularLocation>
</comment>
<dbReference type="InterPro" id="IPR036390">
    <property type="entry name" value="WH_DNA-bd_sf"/>
</dbReference>
<feature type="compositionally biased region" description="Low complexity" evidence="6">
    <location>
        <begin position="81"/>
        <end position="100"/>
    </location>
</feature>
<keyword evidence="4" id="KW-0804">Transcription</keyword>
<feature type="compositionally biased region" description="Pro residues" evidence="6">
    <location>
        <begin position="351"/>
        <end position="361"/>
    </location>
</feature>
<dbReference type="GO" id="GO:0005634">
    <property type="term" value="C:nucleus"/>
    <property type="evidence" value="ECO:0007669"/>
    <property type="project" value="UniProtKB-SubCell"/>
</dbReference>
<reference evidence="8" key="2">
    <citation type="journal article" date="2022" name="Res Sq">
        <title>Comparative Genomics Reveals Insights into the Divergent Evolution of Astigmatic Mites and Household Pest Adaptations.</title>
        <authorList>
            <person name="Xiong Q."/>
            <person name="Wan A.T.-Y."/>
            <person name="Liu X.-Y."/>
            <person name="Fung C.S.-H."/>
            <person name="Xiao X."/>
            <person name="Malainual N."/>
            <person name="Hou J."/>
            <person name="Wang L."/>
            <person name="Wang M."/>
            <person name="Yang K."/>
            <person name="Cui Y."/>
            <person name="Leung E."/>
            <person name="Nong W."/>
            <person name="Shin S.-K."/>
            <person name="Au S."/>
            <person name="Jeong K.Y."/>
            <person name="Chew F.T."/>
            <person name="Hui J."/>
            <person name="Leung T.F."/>
            <person name="Tungtrongchitr A."/>
            <person name="Zhong N."/>
            <person name="Liu Z."/>
            <person name="Tsui S."/>
        </authorList>
    </citation>
    <scope>NUCLEOTIDE SEQUENCE</scope>
    <source>
        <strain evidence="8">Derf</strain>
        <tissue evidence="8">Whole organism</tissue>
    </source>
</reference>
<accession>A0A922HP29</accession>
<protein>
    <submittedName>
        <fullName evidence="8">Transcription factor rfx3</fullName>
    </submittedName>
</protein>
<dbReference type="PANTHER" id="PTHR12619">
    <property type="entry name" value="RFX TRANSCRIPTION FACTOR FAMILY"/>
    <property type="match status" value="1"/>
</dbReference>
<dbReference type="Pfam" id="PF25340">
    <property type="entry name" value="BCD_RFX"/>
    <property type="match status" value="1"/>
</dbReference>
<feature type="region of interest" description="Disordered" evidence="6">
    <location>
        <begin position="926"/>
        <end position="950"/>
    </location>
</feature>
<proteinExistence type="predicted"/>
<dbReference type="InterPro" id="IPR036388">
    <property type="entry name" value="WH-like_DNA-bd_sf"/>
</dbReference>
<feature type="domain" description="RFX-type winged-helix" evidence="7">
    <location>
        <begin position="409"/>
        <end position="484"/>
    </location>
</feature>
<feature type="region of interest" description="Disordered" evidence="6">
    <location>
        <begin position="343"/>
        <end position="381"/>
    </location>
</feature>
<reference evidence="8" key="1">
    <citation type="submission" date="2013-05" db="EMBL/GenBank/DDBJ databases">
        <authorList>
            <person name="Yim A.K.Y."/>
            <person name="Chan T.F."/>
            <person name="Ji K.M."/>
            <person name="Liu X.Y."/>
            <person name="Zhou J.W."/>
            <person name="Li R.Q."/>
            <person name="Yang K.Y."/>
            <person name="Li J."/>
            <person name="Li M."/>
            <person name="Law P.T.W."/>
            <person name="Wu Y.L."/>
            <person name="Cai Z.L."/>
            <person name="Qin H."/>
            <person name="Bao Y."/>
            <person name="Leung R.K.K."/>
            <person name="Ng P.K.S."/>
            <person name="Zou J."/>
            <person name="Zhong X.J."/>
            <person name="Ran P.X."/>
            <person name="Zhong N.S."/>
            <person name="Liu Z.G."/>
            <person name="Tsui S.K.W."/>
        </authorList>
    </citation>
    <scope>NUCLEOTIDE SEQUENCE</scope>
    <source>
        <strain evidence="8">Derf</strain>
        <tissue evidence="8">Whole organism</tissue>
    </source>
</reference>
<dbReference type="FunFam" id="1.10.10.10:FF:000017">
    <property type="entry name" value="transcription factor RFX3 isoform X1"/>
    <property type="match status" value="1"/>
</dbReference>
<keyword evidence="5" id="KW-0539">Nucleus</keyword>
<evidence type="ECO:0000256" key="2">
    <source>
        <dbReference type="ARBA" id="ARBA00023015"/>
    </source>
</evidence>
<dbReference type="GO" id="GO:0000981">
    <property type="term" value="F:DNA-binding transcription factor activity, RNA polymerase II-specific"/>
    <property type="evidence" value="ECO:0007669"/>
    <property type="project" value="TreeGrafter"/>
</dbReference>
<feature type="compositionally biased region" description="Low complexity" evidence="6">
    <location>
        <begin position="242"/>
        <end position="253"/>
    </location>
</feature>
<feature type="region of interest" description="Disordered" evidence="6">
    <location>
        <begin position="483"/>
        <end position="546"/>
    </location>
</feature>
<sequence>MDQHSNQNTDRTTNQNKNNLPPHTSQQQQQPQILHSIQSQQQPRLSNNLKNLSSITIVASTPSPLLLSTSASVIPEQIHYSSSSSSSSSQLQLYQQQPQHHLNHHHHQQQQSTSLVTTTAAQAVITVVAPSSSSSSSSSSASSVGIAATLSSIPSSSSSISSTPTSLSTLSSSTSLTQQQHPHSTEMISAQPVVTLVSTVGVGVNQQQSQYITVSSSDQQQQQQQQPDQHNNVTPQQPPTPQQQQQQPSQSQTNQLESDGTDNNAAVVATAAEQHTSYEDYNYPNDTNSAGQMATYYVTDSYTHGAYYATALPDGYVVMDPTVAASTAAAAAATVATVNDHHTMNQTHHQQPPPPPPPPPHSQSQSQQQPSQTIPNNGLMSHRDTISIDVDYNKSSYQQPTRISVQPQTVTWLLQNYETADGVSLPRSTLYSHYQQHCQANNMEPVNAASFGKLIRSVFVGLRTRRLGTRGNSKYHYYGIRVKTNSPLNDNNNGAVENNTMPPMKRSKINHASSNNNNSNSSNNNNPKVNNNNNNNNGNNNSNMNAINDLQNMSATKETLQSYLGDSRQLMDSVWPQQDSPQQQQQQQDELQKRSNLFFKSYRIHYDKIIQALSELSFQEVENIWLSFWQPPNTSIDNDIEQQLSLQSLREITKTDISNWIAQTDYTMYNSILSTLLLPNLLKPIPQILTQQIRNFAKCINKWMINALQGYSDEFIRMKTSAVSALSHMLRRYTSLNHLSTAACAVLKNQQQVLQMINDLNKVDFKNVQEQASWVCGCNEEIVHQIESSFKGFLSDQCPYDRWAYWCEDVLNMSLSNHNNSTAKQFFFKWEFYSSLVMRDLTLRSAQSFGSFHLIRLLFDEYIFYLVEQRIAKTTHTTPLQMLGELASNPVGRNISTTATSSISTTRINNTNVCKQQTSQYNDNIVGQQQHQQQPQSQSQSQPQQQVIQQ</sequence>
<evidence type="ECO:0000256" key="6">
    <source>
        <dbReference type="SAM" id="MobiDB-lite"/>
    </source>
</evidence>
<feature type="region of interest" description="Disordered" evidence="6">
    <location>
        <begin position="152"/>
        <end position="185"/>
    </location>
</feature>
<feature type="compositionally biased region" description="Low complexity" evidence="6">
    <location>
        <begin position="362"/>
        <end position="372"/>
    </location>
</feature>
<feature type="compositionally biased region" description="Polar residues" evidence="6">
    <location>
        <begin position="1"/>
        <end position="19"/>
    </location>
</feature>
<evidence type="ECO:0000259" key="7">
    <source>
        <dbReference type="PROSITE" id="PS51526"/>
    </source>
</evidence>
<feature type="compositionally biased region" description="Low complexity" evidence="6">
    <location>
        <begin position="152"/>
        <end position="177"/>
    </location>
</feature>
<feature type="region of interest" description="Disordered" evidence="6">
    <location>
        <begin position="211"/>
        <end position="261"/>
    </location>
</feature>
<keyword evidence="2" id="KW-0805">Transcription regulation</keyword>
<feature type="compositionally biased region" description="Low complexity" evidence="6">
    <location>
        <begin position="510"/>
        <end position="545"/>
    </location>
</feature>
<evidence type="ECO:0000256" key="3">
    <source>
        <dbReference type="ARBA" id="ARBA00023125"/>
    </source>
</evidence>
<name>A0A922HP29_DERFA</name>
<evidence type="ECO:0000313" key="8">
    <source>
        <dbReference type="EMBL" id="KAH9501300.1"/>
    </source>
</evidence>
<dbReference type="InterPro" id="IPR003150">
    <property type="entry name" value="DNA-bd_RFX"/>
</dbReference>
<feature type="compositionally biased region" description="Polar residues" evidence="6">
    <location>
        <begin position="483"/>
        <end position="501"/>
    </location>
</feature>
<gene>
    <name evidence="8" type="primary">RFX3</name>
    <name evidence="8" type="ORF">DERF_012156</name>
</gene>
<dbReference type="SUPFAM" id="SSF46785">
    <property type="entry name" value="Winged helix' DNA-binding domain"/>
    <property type="match status" value="1"/>
</dbReference>